<dbReference type="PROSITE" id="PS00798">
    <property type="entry name" value="ALDOKETO_REDUCTASE_1"/>
    <property type="match status" value="1"/>
</dbReference>
<dbReference type="InterPro" id="IPR023210">
    <property type="entry name" value="NADP_OxRdtase_dom"/>
</dbReference>
<dbReference type="SUPFAM" id="SSF51430">
    <property type="entry name" value="NAD(P)-linked oxidoreductase"/>
    <property type="match status" value="1"/>
</dbReference>
<dbReference type="PIRSF" id="PIRSF000097">
    <property type="entry name" value="AKR"/>
    <property type="match status" value="1"/>
</dbReference>
<dbReference type="CDD" id="cd19125">
    <property type="entry name" value="AKR_AKR4C1-15"/>
    <property type="match status" value="1"/>
</dbReference>
<dbReference type="PANTHER" id="PTHR11732">
    <property type="entry name" value="ALDO/KETO REDUCTASE"/>
    <property type="match status" value="1"/>
</dbReference>
<comment type="similarity">
    <text evidence="1">Belongs to the aldo/keto reductase family.</text>
</comment>
<evidence type="ECO:0000256" key="2">
    <source>
        <dbReference type="ARBA" id="ARBA00022857"/>
    </source>
</evidence>
<evidence type="ECO:0000256" key="3">
    <source>
        <dbReference type="ARBA" id="ARBA00023002"/>
    </source>
</evidence>
<evidence type="ECO:0000313" key="6">
    <source>
        <dbReference type="Proteomes" id="UP001497512"/>
    </source>
</evidence>
<dbReference type="EMBL" id="OZ019907">
    <property type="protein sequence ID" value="CAK9205400.1"/>
    <property type="molecule type" value="Genomic_DNA"/>
</dbReference>
<dbReference type="Proteomes" id="UP001497512">
    <property type="component" value="Chromosome 15"/>
</dbReference>
<proteinExistence type="inferred from homology"/>
<gene>
    <name evidence="5" type="ORF">CSSPTR1EN2_LOCUS7829</name>
</gene>
<protein>
    <recommendedName>
        <fullName evidence="4">NADP-dependent oxidoreductase domain-containing protein</fullName>
    </recommendedName>
</protein>
<reference evidence="5" key="1">
    <citation type="submission" date="2024-02" db="EMBL/GenBank/DDBJ databases">
        <authorList>
            <consortium name="ELIXIR-Norway"/>
            <consortium name="Elixir Norway"/>
        </authorList>
    </citation>
    <scope>NUCLEOTIDE SEQUENCE</scope>
</reference>
<keyword evidence="6" id="KW-1185">Reference proteome</keyword>
<name>A0ABP0TV64_9BRYO</name>
<dbReference type="Gene3D" id="3.20.20.100">
    <property type="entry name" value="NADP-dependent oxidoreductase domain"/>
    <property type="match status" value="1"/>
</dbReference>
<keyword evidence="3" id="KW-0560">Oxidoreductase</keyword>
<dbReference type="InterPro" id="IPR036812">
    <property type="entry name" value="NAD(P)_OxRdtase_dom_sf"/>
</dbReference>
<dbReference type="Pfam" id="PF00248">
    <property type="entry name" value="Aldo_ket_red"/>
    <property type="match status" value="1"/>
</dbReference>
<evidence type="ECO:0000313" key="5">
    <source>
        <dbReference type="EMBL" id="CAK9205400.1"/>
    </source>
</evidence>
<dbReference type="InterPro" id="IPR020471">
    <property type="entry name" value="AKR"/>
</dbReference>
<dbReference type="PRINTS" id="PR00069">
    <property type="entry name" value="ALDKETRDTASE"/>
</dbReference>
<feature type="domain" description="NADP-dependent oxidoreductase" evidence="4">
    <location>
        <begin position="21"/>
        <end position="289"/>
    </location>
</feature>
<organism evidence="5 6">
    <name type="scientific">Sphagnum troendelagicum</name>
    <dbReference type="NCBI Taxonomy" id="128251"/>
    <lineage>
        <taxon>Eukaryota</taxon>
        <taxon>Viridiplantae</taxon>
        <taxon>Streptophyta</taxon>
        <taxon>Embryophyta</taxon>
        <taxon>Bryophyta</taxon>
        <taxon>Sphagnophytina</taxon>
        <taxon>Sphagnopsida</taxon>
        <taxon>Sphagnales</taxon>
        <taxon>Sphagnaceae</taxon>
        <taxon>Sphagnum</taxon>
    </lineage>
</organism>
<dbReference type="InterPro" id="IPR018170">
    <property type="entry name" value="Aldo/ket_reductase_CS"/>
</dbReference>
<evidence type="ECO:0000256" key="1">
    <source>
        <dbReference type="ARBA" id="ARBA00007905"/>
    </source>
</evidence>
<dbReference type="PROSITE" id="PS00063">
    <property type="entry name" value="ALDOKETO_REDUCTASE_3"/>
    <property type="match status" value="1"/>
</dbReference>
<dbReference type="InterPro" id="IPR044498">
    <property type="entry name" value="AKR4C"/>
</dbReference>
<keyword evidence="2" id="KW-0521">NADP</keyword>
<accession>A0ABP0TV64</accession>
<evidence type="ECO:0000259" key="4">
    <source>
        <dbReference type="Pfam" id="PF00248"/>
    </source>
</evidence>
<sequence length="320" mass="35734">MGKGADIPRFKLNTGQYIPAIGLGTWQSKPGLVGEAVKTAIKVGYRHIDCAKAYGNEKEIGDALQDLFREGIVTRGDLWITSKLWNSDQHPDDVPKALAGSVERLQCGYLDLYLMHWPVALKKGAQGTAPEDFAPLDTKATWQAMEKCVESGGKTKAIGISNFSVEKTEKLLSYAKVVPAVNQVECHPVWQQKKLQPYLRSKGIHLSAYSPIGSGGSSFTEHIKVLDHPLLETLAKKYNKTPAEIALRWNVQLGHSVLPKSTNANRLEQNIDIFDFEISEEDMEKFNSIEQVRILRGDDMWVHDTNSPYKTVEELWDGDI</sequence>